<dbReference type="RefSeq" id="WP_012807846.1">
    <property type="nucleotide sequence ID" value="NZ_CP039375.1"/>
</dbReference>
<feature type="region of interest" description="Disordered" evidence="1">
    <location>
        <begin position="415"/>
        <end position="445"/>
    </location>
</feature>
<evidence type="ECO:0000313" key="3">
    <source>
        <dbReference type="Proteomes" id="UP000297053"/>
    </source>
</evidence>
<proteinExistence type="predicted"/>
<feature type="compositionally biased region" description="Polar residues" evidence="1">
    <location>
        <begin position="423"/>
        <end position="441"/>
    </location>
</feature>
<feature type="region of interest" description="Disordered" evidence="1">
    <location>
        <begin position="17"/>
        <end position="44"/>
    </location>
</feature>
<reference evidence="2 3" key="2">
    <citation type="submission" date="2019-04" db="EMBL/GenBank/DDBJ databases">
        <authorList>
            <person name="Yang S."/>
            <person name="Wei W."/>
        </authorList>
    </citation>
    <scope>NUCLEOTIDE SEQUENCE [LARGE SCALE GENOMIC DNA]</scope>
    <source>
        <strain evidence="3">ZP60</strain>
    </source>
</reference>
<dbReference type="Pfam" id="PF08309">
    <property type="entry name" value="LVIVD"/>
    <property type="match status" value="2"/>
</dbReference>
<reference evidence="2 3" key="1">
    <citation type="submission" date="2019-04" db="EMBL/GenBank/DDBJ databases">
        <title>Complete genome sequence of Arthrobacter sp. ZXY-2 associated with effective atrazine degradation and salt adaptation.</title>
        <authorList>
            <person name="Zhao X."/>
        </authorList>
    </citation>
    <scope>NUCLEOTIDE SEQUENCE [LARGE SCALE GENOMIC DNA]</scope>
    <source>
        <strain evidence="3">ZP60</strain>
    </source>
</reference>
<dbReference type="KEGG" id="halz:E5139_04865"/>
<dbReference type="InterPro" id="IPR013211">
    <property type="entry name" value="LVIVD"/>
</dbReference>
<dbReference type="GeneID" id="42178243"/>
<protein>
    <recommendedName>
        <fullName evidence="4">LVIVD repeat protein</fullName>
    </recommendedName>
</protein>
<dbReference type="EMBL" id="CP039375">
    <property type="protein sequence ID" value="QCD65003.1"/>
    <property type="molecule type" value="Genomic_DNA"/>
</dbReference>
<organism evidence="2 3">
    <name type="scientific">Halomicrobium mukohataei</name>
    <dbReference type="NCBI Taxonomy" id="57705"/>
    <lineage>
        <taxon>Archaea</taxon>
        <taxon>Methanobacteriati</taxon>
        <taxon>Methanobacteriota</taxon>
        <taxon>Stenosarchaea group</taxon>
        <taxon>Halobacteria</taxon>
        <taxon>Halobacteriales</taxon>
        <taxon>Haloarculaceae</taxon>
        <taxon>Halomicrobium</taxon>
    </lineage>
</organism>
<gene>
    <name evidence="2" type="ORF">E5139_04865</name>
</gene>
<dbReference type="AlphaFoldDB" id="A0A4D6KGH9"/>
<dbReference type="OMA" id="HNCYLEG"/>
<sequence length="466" mass="49217">MRRRPLLRTLGSGLALGSAGLASGHPTATSDGTPPAETPDSQPLGTVSIENVREMVLNPDGTVAYVATVDGFAVVDVSDPTEMRVLARERLLADHADGPLSGIWDLHCDGDRLLVAGPANGGRDSVRGFGYVDVSDPADPELLAEHEVDFYTHNCVLADGVGYFTGGGLDGSPLVVADPESGTELARWSVVDVDDRWAELPFGMVNLHDVWVHDDRAYLAYWDAGTWCLDVSDPGEPTLVSRVRGRPLDELLDVTNRRRERTEPPGNDHFVTVDETGDLLGIGTESWAAASGSTGPGGIAFYDVTDPAEPTRLGAIDPPPTPDPTRGGVWTTAHNFELVDGRCYAAWYQGGVTVHDVTDATDPVERFHWRDAGRGKFWTAQLAAPGEFFLGASIGAFGVNTAADSPLESALFAFPDQRPADGATTTDGTRSGRASTPTSETGAGAGVGAGLLGLLGAGAWCRRRSE</sequence>
<evidence type="ECO:0000313" key="2">
    <source>
        <dbReference type="EMBL" id="QCD65003.1"/>
    </source>
</evidence>
<evidence type="ECO:0008006" key="4">
    <source>
        <dbReference type="Google" id="ProtNLM"/>
    </source>
</evidence>
<accession>A0A4D6KGH9</accession>
<name>A0A4D6KGH9_9EURY</name>
<dbReference type="SUPFAM" id="SSF75011">
    <property type="entry name" value="3-carboxy-cis,cis-mucoante lactonizing enzyme"/>
    <property type="match status" value="1"/>
</dbReference>
<evidence type="ECO:0000256" key="1">
    <source>
        <dbReference type="SAM" id="MobiDB-lite"/>
    </source>
</evidence>
<dbReference type="Proteomes" id="UP000297053">
    <property type="component" value="Chromosome"/>
</dbReference>